<evidence type="ECO:0000313" key="4">
    <source>
        <dbReference type="Proteomes" id="UP001369086"/>
    </source>
</evidence>
<gene>
    <name evidence="3" type="ORF">HHUSO_G5429</name>
</gene>
<evidence type="ECO:0000256" key="2">
    <source>
        <dbReference type="SAM" id="SignalP"/>
    </source>
</evidence>
<dbReference type="InterPro" id="IPR052304">
    <property type="entry name" value="PTTG1IP"/>
</dbReference>
<name>A0ABR1A2H3_HUSHU</name>
<organism evidence="3 4">
    <name type="scientific">Huso huso</name>
    <name type="common">Beluga</name>
    <name type="synonym">Acipenser huso</name>
    <dbReference type="NCBI Taxonomy" id="61971"/>
    <lineage>
        <taxon>Eukaryota</taxon>
        <taxon>Metazoa</taxon>
        <taxon>Chordata</taxon>
        <taxon>Craniata</taxon>
        <taxon>Vertebrata</taxon>
        <taxon>Euteleostomi</taxon>
        <taxon>Actinopterygii</taxon>
        <taxon>Chondrostei</taxon>
        <taxon>Acipenseriformes</taxon>
        <taxon>Acipenseridae</taxon>
        <taxon>Huso</taxon>
    </lineage>
</organism>
<proteinExistence type="predicted"/>
<dbReference type="PANTHER" id="PTHR15191">
    <property type="entry name" value="PROTEIN CBG20567"/>
    <property type="match status" value="1"/>
</dbReference>
<keyword evidence="4" id="KW-1185">Reference proteome</keyword>
<evidence type="ECO:0000256" key="1">
    <source>
        <dbReference type="SAM" id="MobiDB-lite"/>
    </source>
</evidence>
<comment type="caution">
    <text evidence="3">The sequence shown here is derived from an EMBL/GenBank/DDBJ whole genome shotgun (WGS) entry which is preliminary data.</text>
</comment>
<feature type="signal peptide" evidence="2">
    <location>
        <begin position="1"/>
        <end position="29"/>
    </location>
</feature>
<keyword evidence="2" id="KW-0732">Signal</keyword>
<feature type="region of interest" description="Disordered" evidence="1">
    <location>
        <begin position="135"/>
        <end position="161"/>
    </location>
</feature>
<dbReference type="EMBL" id="JAHFZB010000004">
    <property type="protein sequence ID" value="KAK6490765.1"/>
    <property type="molecule type" value="Genomic_DNA"/>
</dbReference>
<protein>
    <submittedName>
        <fullName evidence="3">Pituitary tumor-transforming gene 1 protein-interacting protein-like</fullName>
    </submittedName>
</protein>
<sequence>MEFLQLKLSSSVVLLAASICCILVSFGDSSTTPVPHQTCSSITGSCEECLKNVSCLWCYTTNVCLDYPVRNVLPPSIVCRLSDARWGVCWVNFEAMIIAMAVVGGIISTAITICCCCCCCGCCCRKRSSGSDRDEERMARKREERMQRLNERKAEKKTKHDEIRKKYGLLLNSDHPYSRFEND</sequence>
<accession>A0ABR1A2H3</accession>
<dbReference type="PANTHER" id="PTHR15191:SF3">
    <property type="entry name" value="PITUITARY TUMOR-TRANSFORMING GENE PROTEIN-BINDING FACTOR"/>
    <property type="match status" value="1"/>
</dbReference>
<reference evidence="3 4" key="1">
    <citation type="submission" date="2021-05" db="EMBL/GenBank/DDBJ databases">
        <authorList>
            <person name="Zahm M."/>
            <person name="Klopp C."/>
            <person name="Cabau C."/>
            <person name="Kuhl H."/>
            <person name="Suciu R."/>
            <person name="Ciorpac M."/>
            <person name="Holostenco D."/>
            <person name="Gessner J."/>
            <person name="Wuertz S."/>
            <person name="Hohne C."/>
            <person name="Stock M."/>
            <person name="Gislard M."/>
            <person name="Lluch J."/>
            <person name="Milhes M."/>
            <person name="Lampietro C."/>
            <person name="Lopez Roques C."/>
            <person name="Donnadieu C."/>
            <person name="Du K."/>
            <person name="Schartl M."/>
            <person name="Guiguen Y."/>
        </authorList>
    </citation>
    <scope>NUCLEOTIDE SEQUENCE [LARGE SCALE GENOMIC DNA]</scope>
    <source>
        <strain evidence="3">Hh-F2</strain>
        <tissue evidence="3">Blood</tissue>
    </source>
</reference>
<feature type="chain" id="PRO_5045556355" evidence="2">
    <location>
        <begin position="30"/>
        <end position="183"/>
    </location>
</feature>
<evidence type="ECO:0000313" key="3">
    <source>
        <dbReference type="EMBL" id="KAK6490765.1"/>
    </source>
</evidence>
<dbReference type="Proteomes" id="UP001369086">
    <property type="component" value="Unassembled WGS sequence"/>
</dbReference>